<keyword evidence="4" id="KW-0472">Membrane</keyword>
<feature type="transmembrane region" description="Helical" evidence="4">
    <location>
        <begin position="455"/>
        <end position="480"/>
    </location>
</feature>
<evidence type="ECO:0000256" key="2">
    <source>
        <dbReference type="ARBA" id="ARBA00023180"/>
    </source>
</evidence>
<evidence type="ECO:0000313" key="5">
    <source>
        <dbReference type="EMBL" id="KAJ4455293.1"/>
    </source>
</evidence>
<organism evidence="5 6">
    <name type="scientific">Paratrimastix pyriformis</name>
    <dbReference type="NCBI Taxonomy" id="342808"/>
    <lineage>
        <taxon>Eukaryota</taxon>
        <taxon>Metamonada</taxon>
        <taxon>Preaxostyla</taxon>
        <taxon>Paratrimastigidae</taxon>
        <taxon>Paratrimastix</taxon>
    </lineage>
</organism>
<keyword evidence="1" id="KW-0378">Hydrolase</keyword>
<evidence type="ECO:0000256" key="3">
    <source>
        <dbReference type="SAM" id="MobiDB-lite"/>
    </source>
</evidence>
<dbReference type="Gene3D" id="3.60.21.10">
    <property type="match status" value="1"/>
</dbReference>
<keyword evidence="2" id="KW-0325">Glycoprotein</keyword>
<keyword evidence="4" id="KW-1133">Transmembrane helix</keyword>
<dbReference type="Proteomes" id="UP001141327">
    <property type="component" value="Unassembled WGS sequence"/>
</dbReference>
<proteinExistence type="predicted"/>
<evidence type="ECO:0000256" key="4">
    <source>
        <dbReference type="SAM" id="Phobius"/>
    </source>
</evidence>
<keyword evidence="4" id="KW-0812">Transmembrane</keyword>
<name>A0ABQ8U7H0_9EUKA</name>
<feature type="region of interest" description="Disordered" evidence="3">
    <location>
        <begin position="499"/>
        <end position="537"/>
    </location>
</feature>
<reference evidence="5" key="1">
    <citation type="journal article" date="2022" name="bioRxiv">
        <title>Genomics of Preaxostyla Flagellates Illuminates Evolutionary Transitions and the Path Towards Mitochondrial Loss.</title>
        <authorList>
            <person name="Novak L.V.F."/>
            <person name="Treitli S.C."/>
            <person name="Pyrih J."/>
            <person name="Halakuc P."/>
            <person name="Pipaliya S.V."/>
            <person name="Vacek V."/>
            <person name="Brzon O."/>
            <person name="Soukal P."/>
            <person name="Eme L."/>
            <person name="Dacks J.B."/>
            <person name="Karnkowska A."/>
            <person name="Elias M."/>
            <person name="Hampl V."/>
        </authorList>
    </citation>
    <scope>NUCLEOTIDE SEQUENCE</scope>
    <source>
        <strain evidence="5">RCP-MX</strain>
    </source>
</reference>
<feature type="compositionally biased region" description="Pro residues" evidence="3">
    <location>
        <begin position="527"/>
        <end position="537"/>
    </location>
</feature>
<protein>
    <submittedName>
        <fullName evidence="5">Smpdl3a protein</fullName>
    </submittedName>
</protein>
<dbReference type="EMBL" id="JAPMOS010000112">
    <property type="protein sequence ID" value="KAJ4455293.1"/>
    <property type="molecule type" value="Genomic_DNA"/>
</dbReference>
<evidence type="ECO:0000256" key="1">
    <source>
        <dbReference type="ARBA" id="ARBA00022801"/>
    </source>
</evidence>
<comment type="caution">
    <text evidence="5">The sequence shown here is derived from an EMBL/GenBank/DDBJ whole genome shotgun (WGS) entry which is preliminary data.</text>
</comment>
<evidence type="ECO:0000313" key="6">
    <source>
        <dbReference type="Proteomes" id="UP001141327"/>
    </source>
</evidence>
<keyword evidence="6" id="KW-1185">Reference proteome</keyword>
<dbReference type="PANTHER" id="PTHR10340">
    <property type="entry name" value="SPHINGOMYELIN PHOSPHODIESTERASE"/>
    <property type="match status" value="1"/>
</dbReference>
<gene>
    <name evidence="5" type="ORF">PAPYR_9755</name>
</gene>
<dbReference type="SUPFAM" id="SSF56300">
    <property type="entry name" value="Metallo-dependent phosphatases"/>
    <property type="match status" value="1"/>
</dbReference>
<sequence>MLAGGASIAAVGQAVSAVSTNTFPSLTFGKVVHLKKQTFLLGLFLCAHLASAASVKTMLAFADVHYDLLYSPTSTPERMCRGANDGPAQYYCDSSEWLVDSLFGMMSTTMATPDFIYYGGDTGPHNVNSSVIYQAQQRFLEQLRGRFPHTSTIMSLGNDDFPEDYEASCDPEWYQQLATLWTHHGILFDKSTFVKGGYYAVSPLPGMRALVLNTILYAAKNPLSLGTDPCGQFTWLRKELATAAAMNETVFVLAHAQPSHESIDSPRTGVPDRIWKPEYVERYLRIIRSLPPHAQLFGHMHEDSFRLMFASGEDSLRPKEATPCSVLIDLPPVTPKAGGNPTFRQYDIDFDDDTNAMHLRRYRQYNLDLAQEVPAWGIEYQSDVEYPALSDLGPARYRDLFLAVRDDEATRHKYIRHYPSSSPVASLLRLNLCAIQCLDDEAFEHCRGKSWRSSVVLYVSIGGGAVVAISFAGVATYFWWKRRRAAKLAEQERIAAGPEADTLLGKSLPGPSGERPSGEDTIQIPSRGPPLPPEVTV</sequence>
<dbReference type="InterPro" id="IPR029052">
    <property type="entry name" value="Metallo-depent_PP-like"/>
</dbReference>
<accession>A0ABQ8U7H0</accession>
<dbReference type="PANTHER" id="PTHR10340:SF57">
    <property type="entry name" value="METALLOPHOS DOMAIN-CONTAINING PROTEIN"/>
    <property type="match status" value="1"/>
</dbReference>